<keyword evidence="1" id="KW-0677">Repeat</keyword>
<dbReference type="SUPFAM" id="SSF69360">
    <property type="entry name" value="Cell wall binding repeat"/>
    <property type="match status" value="1"/>
</dbReference>
<evidence type="ECO:0000313" key="2">
    <source>
        <dbReference type="EMBL" id="ALA47682.1"/>
    </source>
</evidence>
<dbReference type="EMBL" id="KT337361">
    <property type="protein sequence ID" value="ALA47682.1"/>
    <property type="molecule type" value="Genomic_DNA"/>
</dbReference>
<sequence>MKTGWVKYKNTWYYLDAKEGAMVSNAFVQSADGTGWYYLKPDGTLADKPDFTVEPDGLITVK</sequence>
<evidence type="ECO:0000256" key="1">
    <source>
        <dbReference type="ARBA" id="ARBA00022737"/>
    </source>
</evidence>
<name>A0A141E1S3_9VIRU</name>
<dbReference type="InterPro" id="IPR018337">
    <property type="entry name" value="Cell_wall/Cho-bd_repeat"/>
</dbReference>
<gene>
    <name evidence="2" type="ORF">phiARI0598_2</name>
</gene>
<dbReference type="Gene3D" id="2.20.120.10">
    <property type="entry name" value="Multimodular pneumococcal cell wall endolysin, domain 3"/>
    <property type="match status" value="1"/>
</dbReference>
<dbReference type="Pfam" id="PF01473">
    <property type="entry name" value="Choline_bind_1"/>
    <property type="match status" value="1"/>
</dbReference>
<proteinExistence type="predicted"/>
<organism evidence="2">
    <name type="scientific">Streptococcus phage phiARI0598</name>
    <dbReference type="NCBI Taxonomy" id="1701833"/>
    <lineage>
        <taxon>Viruses</taxon>
    </lineage>
</organism>
<accession>A0A141E1S3</accession>
<dbReference type="Pfam" id="PF19127">
    <property type="entry name" value="Choline_bind_3"/>
    <property type="match status" value="1"/>
</dbReference>
<protein>
    <submittedName>
        <fullName evidence="2">CW_binding_1 domain protein</fullName>
    </submittedName>
</protein>
<reference evidence="2" key="1">
    <citation type="journal article" date="2016" name="PLoS Biol.">
        <title>Horizontal DNA Transfer Mechanisms of Bacteria as Weapons of Intragenomic Conflict.</title>
        <authorList>
            <person name="Croucher N.J."/>
            <person name="Mostowy R."/>
            <person name="Wymant C."/>
            <person name="Turner P."/>
            <person name="Bentley S.D."/>
            <person name="Fraser C."/>
        </authorList>
    </citation>
    <scope>NUCLEOTIDE SEQUENCE</scope>
</reference>